<reference evidence="1" key="1">
    <citation type="journal article" date="2015" name="Nature">
        <title>Complex archaea that bridge the gap between prokaryotes and eukaryotes.</title>
        <authorList>
            <person name="Spang A."/>
            <person name="Saw J.H."/>
            <person name="Jorgensen S.L."/>
            <person name="Zaremba-Niedzwiedzka K."/>
            <person name="Martijn J."/>
            <person name="Lind A.E."/>
            <person name="van Eijk R."/>
            <person name="Schleper C."/>
            <person name="Guy L."/>
            <person name="Ettema T.J."/>
        </authorList>
    </citation>
    <scope>NUCLEOTIDE SEQUENCE</scope>
</reference>
<organism evidence="1">
    <name type="scientific">marine sediment metagenome</name>
    <dbReference type="NCBI Taxonomy" id="412755"/>
    <lineage>
        <taxon>unclassified sequences</taxon>
        <taxon>metagenomes</taxon>
        <taxon>ecological metagenomes</taxon>
    </lineage>
</organism>
<gene>
    <name evidence="1" type="ORF">LCGC14_1969760</name>
</gene>
<dbReference type="EMBL" id="LAZR01021840">
    <property type="protein sequence ID" value="KKL83937.1"/>
    <property type="molecule type" value="Genomic_DNA"/>
</dbReference>
<protein>
    <submittedName>
        <fullName evidence="1">Uncharacterized protein</fullName>
    </submittedName>
</protein>
<sequence length="343" mass="36009">MGFGVKQADVAAIKAVTDNLPDAGALSDLAILLAAASPEIAQILGDTGELQTDWANGGRLDLLIDAIPTTAMRGTDNAALASVLGALDTAAATGAVSNAKLAVAYLKQLVTKQLNATDGFGALKTLLDAIPTTMRGTDSAALASAWTAALATALGNYTAARAVYLDELDFDLQGTLSTIAGYIDAEIATIITSQGREILTMDFWSDTQEELLINATAGDKSLPTVTVAELPAGATIVRAVAMFKFRMVENVYAGANAINVAQHIQVRDDTPGTWRDAISIADNLVTFTEAAREGGDLLIGDHDIAVEVDANDGYNFQWDQADADQISINFNDIQVGLRIWYSV</sequence>
<dbReference type="AlphaFoldDB" id="A0A0F9I933"/>
<proteinExistence type="predicted"/>
<evidence type="ECO:0000313" key="1">
    <source>
        <dbReference type="EMBL" id="KKL83937.1"/>
    </source>
</evidence>
<comment type="caution">
    <text evidence="1">The sequence shown here is derived from an EMBL/GenBank/DDBJ whole genome shotgun (WGS) entry which is preliminary data.</text>
</comment>
<name>A0A0F9I933_9ZZZZ</name>
<accession>A0A0F9I933</accession>